<evidence type="ECO:0000313" key="1">
    <source>
        <dbReference type="EMBL" id="CEG45774.1"/>
    </source>
</evidence>
<name>A0A0P1AVP6_PLAHL</name>
<organism evidence="1 2">
    <name type="scientific">Plasmopara halstedii</name>
    <name type="common">Downy mildew of sunflower</name>
    <dbReference type="NCBI Taxonomy" id="4781"/>
    <lineage>
        <taxon>Eukaryota</taxon>
        <taxon>Sar</taxon>
        <taxon>Stramenopiles</taxon>
        <taxon>Oomycota</taxon>
        <taxon>Peronosporomycetes</taxon>
        <taxon>Peronosporales</taxon>
        <taxon>Peronosporaceae</taxon>
        <taxon>Plasmopara</taxon>
    </lineage>
</organism>
<protein>
    <submittedName>
        <fullName evidence="1">Uncharacterized protein</fullName>
    </submittedName>
</protein>
<dbReference type="EMBL" id="CCYD01001640">
    <property type="protein sequence ID" value="CEG45774.1"/>
    <property type="molecule type" value="Genomic_DNA"/>
</dbReference>
<accession>A0A0P1AVP6</accession>
<dbReference type="AlphaFoldDB" id="A0A0P1AVP6"/>
<dbReference type="Proteomes" id="UP000054928">
    <property type="component" value="Unassembled WGS sequence"/>
</dbReference>
<reference evidence="2" key="1">
    <citation type="submission" date="2014-09" db="EMBL/GenBank/DDBJ databases">
        <authorList>
            <person name="Sharma Rahul"/>
            <person name="Thines Marco"/>
        </authorList>
    </citation>
    <scope>NUCLEOTIDE SEQUENCE [LARGE SCALE GENOMIC DNA]</scope>
</reference>
<dbReference type="GeneID" id="36397102"/>
<keyword evidence="2" id="KW-1185">Reference proteome</keyword>
<dbReference type="RefSeq" id="XP_024582143.1">
    <property type="nucleotide sequence ID" value="XM_024716555.1"/>
</dbReference>
<proteinExistence type="predicted"/>
<evidence type="ECO:0000313" key="2">
    <source>
        <dbReference type="Proteomes" id="UP000054928"/>
    </source>
</evidence>
<sequence length="49" mass="5658">MKIITILGLLNIFPSRPSQTRFMEEWVQPPAGQLDCISVVYYRLETTSN</sequence>